<evidence type="ECO:0000313" key="7">
    <source>
        <dbReference type="WBParaSite" id="Pan_g2907.t1"/>
    </source>
</evidence>
<dbReference type="WBParaSite" id="Pan_g2907.t1">
    <property type="protein sequence ID" value="Pan_g2907.t1"/>
    <property type="gene ID" value="Pan_g2907"/>
</dbReference>
<dbReference type="InterPro" id="IPR008384">
    <property type="entry name" value="ARPC4"/>
</dbReference>
<dbReference type="GO" id="GO:0051015">
    <property type="term" value="F:actin filament binding"/>
    <property type="evidence" value="ECO:0007669"/>
    <property type="project" value="TreeGrafter"/>
</dbReference>
<evidence type="ECO:0000256" key="1">
    <source>
        <dbReference type="ARBA" id="ARBA00004245"/>
    </source>
</evidence>
<dbReference type="GO" id="GO:0005885">
    <property type="term" value="C:Arp2/3 protein complex"/>
    <property type="evidence" value="ECO:0007669"/>
    <property type="project" value="InterPro"/>
</dbReference>
<reference evidence="7" key="2">
    <citation type="submission" date="2020-10" db="UniProtKB">
        <authorList>
            <consortium name="WormBaseParasite"/>
        </authorList>
    </citation>
    <scope>IDENTIFICATION</scope>
</reference>
<keyword evidence="6" id="KW-1185">Reference proteome</keyword>
<dbReference type="SUPFAM" id="SSF69645">
    <property type="entry name" value="Arp2/3 complex subunits"/>
    <property type="match status" value="1"/>
</dbReference>
<keyword evidence="3" id="KW-0963">Cytoplasm</keyword>
<evidence type="ECO:0000313" key="6">
    <source>
        <dbReference type="Proteomes" id="UP000492821"/>
    </source>
</evidence>
<dbReference type="AlphaFoldDB" id="A0A7E4VVI3"/>
<proteinExistence type="inferred from homology"/>
<evidence type="ECO:0000256" key="5">
    <source>
        <dbReference type="ARBA" id="ARBA00023212"/>
    </source>
</evidence>
<evidence type="ECO:0000256" key="3">
    <source>
        <dbReference type="ARBA" id="ARBA00022490"/>
    </source>
</evidence>
<dbReference type="GO" id="GO:0030041">
    <property type="term" value="P:actin filament polymerization"/>
    <property type="evidence" value="ECO:0007669"/>
    <property type="project" value="InterPro"/>
</dbReference>
<dbReference type="GO" id="GO:0034314">
    <property type="term" value="P:Arp2/3 complex-mediated actin nucleation"/>
    <property type="evidence" value="ECO:0007669"/>
    <property type="project" value="InterPro"/>
</dbReference>
<comment type="subcellular location">
    <subcellularLocation>
        <location evidence="1">Cytoplasm</location>
        <location evidence="1">Cytoskeleton</location>
    </subcellularLocation>
</comment>
<dbReference type="Gene3D" id="3.30.1460.20">
    <property type="match status" value="1"/>
</dbReference>
<dbReference type="Pfam" id="PF05856">
    <property type="entry name" value="ARPC4"/>
    <property type="match status" value="1"/>
</dbReference>
<protein>
    <submittedName>
        <fullName evidence="7">Actin-related protein 2/3 complex subunit 4</fullName>
    </submittedName>
</protein>
<evidence type="ECO:0000256" key="2">
    <source>
        <dbReference type="ARBA" id="ARBA00005919"/>
    </source>
</evidence>
<sequence length="172" mass="19666">MSHAAQPYLLAISRTLNSVLCLETYPNLMGDRGQRPEIEGDGNSGGTFVPLGSVTIARSTAERTVIDYSPNSVRVNICIRKFDDLEKNLVQMVASFMQKRSDELYVMRKKPLPGYDFTFLITVDHLMRLSRRDIVKFILDFISHIDKETNMMRLAVNAHVRQAVQQFIAHYK</sequence>
<comment type="similarity">
    <text evidence="2">Belongs to the ARPC4 family.</text>
</comment>
<dbReference type="PANTHER" id="PTHR22629:SF0">
    <property type="entry name" value="ACTIN-RELATED PROTEIN 2_3 COMPLEX SUBUNIT 4"/>
    <property type="match status" value="1"/>
</dbReference>
<keyword evidence="5" id="KW-0206">Cytoskeleton</keyword>
<reference evidence="6" key="1">
    <citation type="journal article" date="2013" name="Genetics">
        <title>The draft genome and transcriptome of Panagrellus redivivus are shaped by the harsh demands of a free-living lifestyle.</title>
        <authorList>
            <person name="Srinivasan J."/>
            <person name="Dillman A.R."/>
            <person name="Macchietto M.G."/>
            <person name="Heikkinen L."/>
            <person name="Lakso M."/>
            <person name="Fracchia K.M."/>
            <person name="Antoshechkin I."/>
            <person name="Mortazavi A."/>
            <person name="Wong G."/>
            <person name="Sternberg P.W."/>
        </authorList>
    </citation>
    <scope>NUCLEOTIDE SEQUENCE [LARGE SCALE GENOMIC DNA]</scope>
    <source>
        <strain evidence="6">MT8872</strain>
    </source>
</reference>
<name>A0A7E4VVI3_PANRE</name>
<dbReference type="PANTHER" id="PTHR22629">
    <property type="entry name" value="ARP2/3 COMPLEX 20 KD SUBUNIT"/>
    <property type="match status" value="1"/>
</dbReference>
<dbReference type="InterPro" id="IPR034666">
    <property type="entry name" value="ARPC2/4"/>
</dbReference>
<accession>A0A7E4VVI3</accession>
<dbReference type="Proteomes" id="UP000492821">
    <property type="component" value="Unassembled WGS sequence"/>
</dbReference>
<keyword evidence="4" id="KW-0009">Actin-binding</keyword>
<evidence type="ECO:0000256" key="4">
    <source>
        <dbReference type="ARBA" id="ARBA00023203"/>
    </source>
</evidence>
<organism evidence="6 7">
    <name type="scientific">Panagrellus redivivus</name>
    <name type="common">Microworm</name>
    <dbReference type="NCBI Taxonomy" id="6233"/>
    <lineage>
        <taxon>Eukaryota</taxon>
        <taxon>Metazoa</taxon>
        <taxon>Ecdysozoa</taxon>
        <taxon>Nematoda</taxon>
        <taxon>Chromadorea</taxon>
        <taxon>Rhabditida</taxon>
        <taxon>Tylenchina</taxon>
        <taxon>Panagrolaimomorpha</taxon>
        <taxon>Panagrolaimoidea</taxon>
        <taxon>Panagrolaimidae</taxon>
        <taxon>Panagrellus</taxon>
    </lineage>
</organism>